<dbReference type="InterPro" id="IPR045144">
    <property type="entry name" value="TAF4"/>
</dbReference>
<keyword evidence="5" id="KW-0804">Transcription</keyword>
<evidence type="ECO:0000313" key="10">
    <source>
        <dbReference type="EMBL" id="ADM12156.1"/>
    </source>
</evidence>
<comment type="function">
    <text evidence="7">Functions as a component of the DNA-binding general transcription factor complex TFIID. Binding of TFIID to a promoter (with or without TATA element) is the initial step in pre-initiation complex (PIC) formation. TFIID plays a key role in the regulation of gene expression by RNA polymerase II through different activities such as transcription activator interaction, core promoter recognition and selectivity, TFIIA and TFIIB interaction, chromatin modification (histone acetylation by TAF1), facilitation of DNA opening and initiation of transcription.</text>
</comment>
<dbReference type="RefSeq" id="XP_003073516.1">
    <property type="nucleotide sequence ID" value="XM_003073470.1"/>
</dbReference>
<evidence type="ECO:0000256" key="4">
    <source>
        <dbReference type="ARBA" id="ARBA00023015"/>
    </source>
</evidence>
<dbReference type="InterPro" id="IPR007900">
    <property type="entry name" value="TAF4_C"/>
</dbReference>
<sequence length="305" mass="36170">MNKEAFERLPQEKKKIIETAYFSAVRKEISASQFFGVCKEALTKDQFESLFSNNTPNKEQQEEMKTEHLQDIIQYSGVDLKEEAEHIVRETETNINFGEYEEEDLNNQIGSLLNIPLFREFVARIGNSRRVGISEESFFLLFQVVKRKILDIVEKMEESSKWRVEYNLSEFIIRINNDLSRQLWCLEQIEKAELEKFTIRKGEEEGRKKVKKTIQEREDLVIKKRLSNTVALAALGIQQKSWMSAEDVRVNEESTTFNSIYSPFDEKALERKVVNRTITMKDFLYVLERDRRYNKSIFTIQHYFR</sequence>
<name>E0S974_ENCIT</name>
<evidence type="ECO:0000256" key="2">
    <source>
        <dbReference type="ARBA" id="ARBA00006178"/>
    </source>
</evidence>
<dbReference type="GO" id="GO:0003677">
    <property type="term" value="F:DNA binding"/>
    <property type="evidence" value="ECO:0007669"/>
    <property type="project" value="TreeGrafter"/>
</dbReference>
<proteinExistence type="inferred from homology"/>
<dbReference type="PANTHER" id="PTHR15138:SF14">
    <property type="entry name" value="TRANSCRIPTION INITIATION FACTOR TFIID SUBUNIT 4"/>
    <property type="match status" value="1"/>
</dbReference>
<evidence type="ECO:0000256" key="6">
    <source>
        <dbReference type="ARBA" id="ARBA00023242"/>
    </source>
</evidence>
<dbReference type="Proteomes" id="UP000002313">
    <property type="component" value="Chromosome IX"/>
</dbReference>
<keyword evidence="10" id="KW-0648">Protein biosynthesis</keyword>
<protein>
    <recommendedName>
        <fullName evidence="3">Transcription initiation factor TFIID subunit 4</fullName>
    </recommendedName>
    <alternativeName>
        <fullName evidence="8">TBP-associated factor 4</fullName>
    </alternativeName>
</protein>
<evidence type="ECO:0000313" key="11">
    <source>
        <dbReference type="Proteomes" id="UP000002313"/>
    </source>
</evidence>
<dbReference type="GO" id="GO:0003743">
    <property type="term" value="F:translation initiation factor activity"/>
    <property type="evidence" value="ECO:0007669"/>
    <property type="project" value="UniProtKB-KW"/>
</dbReference>
<accession>E0S974</accession>
<keyword evidence="11" id="KW-1185">Reference proteome</keyword>
<dbReference type="KEGG" id="ein:Eint_090260"/>
<evidence type="ECO:0000256" key="1">
    <source>
        <dbReference type="ARBA" id="ARBA00004123"/>
    </source>
</evidence>
<evidence type="ECO:0000259" key="9">
    <source>
        <dbReference type="Pfam" id="PF05236"/>
    </source>
</evidence>
<reference evidence="10 11" key="1">
    <citation type="journal article" date="2010" name="Nat. Commun.">
        <title>The complete sequence of the smallest known nuclear genome from the microsporidian Encephalitozoon intestinalis.</title>
        <authorList>
            <person name="Corradi N."/>
            <person name="Pombert J.-F."/>
            <person name="Farinelli L."/>
            <person name="Didier E.S."/>
            <person name="Keeling P.J."/>
        </authorList>
    </citation>
    <scope>NUCLEOTIDE SEQUENCE [LARGE SCALE GENOMIC DNA]</scope>
    <source>
        <strain evidence="10 11">ATCC 50506</strain>
    </source>
</reference>
<evidence type="ECO:0000256" key="5">
    <source>
        <dbReference type="ARBA" id="ARBA00023163"/>
    </source>
</evidence>
<dbReference type="PANTHER" id="PTHR15138">
    <property type="entry name" value="TRANSCRIPTION INITIATION FACTOR TFIID SUBUNIT 4"/>
    <property type="match status" value="1"/>
</dbReference>
<gene>
    <name evidence="10" type="ORF">Eint_090260</name>
</gene>
<dbReference type="GeneID" id="9698346"/>
<comment type="subcellular location">
    <subcellularLocation>
        <location evidence="1">Nucleus</location>
    </subcellularLocation>
</comment>
<keyword evidence="6" id="KW-0539">Nucleus</keyword>
<dbReference type="EMBL" id="CP001950">
    <property type="protein sequence ID" value="ADM12156.1"/>
    <property type="molecule type" value="Genomic_DNA"/>
</dbReference>
<evidence type="ECO:0000256" key="8">
    <source>
        <dbReference type="ARBA" id="ARBA00031747"/>
    </source>
</evidence>
<organism evidence="10 11">
    <name type="scientific">Encephalitozoon intestinalis (strain ATCC 50506)</name>
    <name type="common">Microsporidian parasite</name>
    <name type="synonym">Septata intestinalis</name>
    <dbReference type="NCBI Taxonomy" id="876142"/>
    <lineage>
        <taxon>Eukaryota</taxon>
        <taxon>Fungi</taxon>
        <taxon>Fungi incertae sedis</taxon>
        <taxon>Microsporidia</taxon>
        <taxon>Unikaryonidae</taxon>
        <taxon>Encephalitozoon</taxon>
    </lineage>
</organism>
<feature type="domain" description="Transcription initiation factor TFIID component TAF4 C-terminal" evidence="9">
    <location>
        <begin position="69"/>
        <end position="298"/>
    </location>
</feature>
<dbReference type="Pfam" id="PF05236">
    <property type="entry name" value="TAF4"/>
    <property type="match status" value="1"/>
</dbReference>
<dbReference type="CDD" id="cd08045">
    <property type="entry name" value="HFD_TAF4"/>
    <property type="match status" value="1"/>
</dbReference>
<dbReference type="AlphaFoldDB" id="E0S974"/>
<evidence type="ECO:0000256" key="3">
    <source>
        <dbReference type="ARBA" id="ARBA00017306"/>
    </source>
</evidence>
<reference evidence="10 11" key="2">
    <citation type="journal article" date="2012" name="Proc. Natl. Acad. Sci. U.S.A.">
        <title>Gain and loss of multiple functionally related, horizontally transferred genes in the reduced genomes of two microsporidian parasites.</title>
        <authorList>
            <person name="Pombert J.-F."/>
            <person name="Selman M."/>
            <person name="Burki F."/>
            <person name="Bardell F.T."/>
            <person name="Farinelli L."/>
            <person name="Solter L.F."/>
            <person name="Whitman D.W."/>
            <person name="Weiss L.M."/>
            <person name="Corradi N."/>
            <person name="Keeling P.J."/>
        </authorList>
    </citation>
    <scope>NUCLEOTIDE SEQUENCE [LARGE SCALE GENOMIC DNA]</scope>
    <source>
        <strain evidence="10 11">ATCC 50506</strain>
    </source>
</reference>
<dbReference type="GO" id="GO:0006367">
    <property type="term" value="P:transcription initiation at RNA polymerase II promoter"/>
    <property type="evidence" value="ECO:0007669"/>
    <property type="project" value="TreeGrafter"/>
</dbReference>
<dbReference type="GO" id="GO:0005669">
    <property type="term" value="C:transcription factor TFIID complex"/>
    <property type="evidence" value="ECO:0007669"/>
    <property type="project" value="InterPro"/>
</dbReference>
<comment type="similarity">
    <text evidence="2">Belongs to the TAF4 family.</text>
</comment>
<evidence type="ECO:0000256" key="7">
    <source>
        <dbReference type="ARBA" id="ARBA00025346"/>
    </source>
</evidence>
<dbReference type="OrthoDB" id="21060at2759"/>
<dbReference type="HOGENOM" id="CLU_078328_0_0_1"/>
<keyword evidence="4" id="KW-0805">Transcription regulation</keyword>
<dbReference type="GO" id="GO:0016251">
    <property type="term" value="F:RNA polymerase II general transcription initiation factor activity"/>
    <property type="evidence" value="ECO:0007669"/>
    <property type="project" value="TreeGrafter"/>
</dbReference>
<keyword evidence="10" id="KW-0396">Initiation factor</keyword>
<dbReference type="VEuPathDB" id="MicrosporidiaDB:Eint_090260"/>